<evidence type="ECO:0000313" key="2">
    <source>
        <dbReference type="EMBL" id="GHJ87534.1"/>
    </source>
</evidence>
<sequence>MSMLDLEQLRIYAESQHPIDFTTGHESVGQRVLTSLLNMRELKRIQQLVQTEVPPFYEIDELELKTCIEWLKAVIPRLNSKQDSECFHQYPRPQIAWLEAPSTDSVLSYYFSSIPKSPSEAIMPWLEEIDPKSVKIDGSSEDFYYGTPSIPAGDLERQRGQHERTSANSSIFSFTGNASSGYLSQVPVREENEADGTAGKMKEPHERYPNLIQRRKGTERRSSASGKDLSLGSSSCTIL</sequence>
<proteinExistence type="predicted"/>
<name>A0A8H3YFE4_9TREE</name>
<organism evidence="2 3">
    <name type="scientific">Naganishia liquefaciens</name>
    <dbReference type="NCBI Taxonomy" id="104408"/>
    <lineage>
        <taxon>Eukaryota</taxon>
        <taxon>Fungi</taxon>
        <taxon>Dikarya</taxon>
        <taxon>Basidiomycota</taxon>
        <taxon>Agaricomycotina</taxon>
        <taxon>Tremellomycetes</taxon>
        <taxon>Filobasidiales</taxon>
        <taxon>Filobasidiaceae</taxon>
        <taxon>Naganishia</taxon>
    </lineage>
</organism>
<comment type="caution">
    <text evidence="2">The sequence shown here is derived from an EMBL/GenBank/DDBJ whole genome shotgun (WGS) entry which is preliminary data.</text>
</comment>
<protein>
    <submittedName>
        <fullName evidence="2">Uncharacterized protein</fullName>
    </submittedName>
</protein>
<evidence type="ECO:0000256" key="1">
    <source>
        <dbReference type="SAM" id="MobiDB-lite"/>
    </source>
</evidence>
<gene>
    <name evidence="2" type="ORF">NliqN6_3936</name>
</gene>
<feature type="region of interest" description="Disordered" evidence="1">
    <location>
        <begin position="191"/>
        <end position="239"/>
    </location>
</feature>
<evidence type="ECO:0000313" key="3">
    <source>
        <dbReference type="Proteomes" id="UP000620104"/>
    </source>
</evidence>
<keyword evidence="3" id="KW-1185">Reference proteome</keyword>
<feature type="compositionally biased region" description="Basic and acidic residues" evidence="1">
    <location>
        <begin position="154"/>
        <end position="165"/>
    </location>
</feature>
<dbReference type="AlphaFoldDB" id="A0A8H3YFE4"/>
<reference evidence="2" key="1">
    <citation type="submission" date="2020-07" db="EMBL/GenBank/DDBJ databases">
        <title>Draft Genome Sequence of a Deep-Sea Yeast, Naganishia (Cryptococcus) liquefaciens strain N6.</title>
        <authorList>
            <person name="Han Y.W."/>
            <person name="Kajitani R."/>
            <person name="Morimoto H."/>
            <person name="Parhat M."/>
            <person name="Tsubouchi H."/>
            <person name="Bakenova O."/>
            <person name="Ogata M."/>
            <person name="Argunhan B."/>
            <person name="Aoki R."/>
            <person name="Kajiwara S."/>
            <person name="Itoh T."/>
            <person name="Iwasaki H."/>
        </authorList>
    </citation>
    <scope>NUCLEOTIDE SEQUENCE</scope>
    <source>
        <strain evidence="2">N6</strain>
    </source>
</reference>
<dbReference type="Proteomes" id="UP000620104">
    <property type="component" value="Unassembled WGS sequence"/>
</dbReference>
<feature type="region of interest" description="Disordered" evidence="1">
    <location>
        <begin position="147"/>
        <end position="171"/>
    </location>
</feature>
<dbReference type="EMBL" id="BLZA01000023">
    <property type="protein sequence ID" value="GHJ87534.1"/>
    <property type="molecule type" value="Genomic_DNA"/>
</dbReference>
<accession>A0A8H3YFE4</accession>